<keyword evidence="2" id="KW-1185">Reference proteome</keyword>
<gene>
    <name evidence="1" type="ORF">NIES4072_72830</name>
</gene>
<sequence length="89" mass="9290">MENHEYKAANRNGTKKKLKGLPGVGVGGVGGVGGSVLLPSDRCRTHSLFLLILPTLPTLPTPPTLKSLTNNGFAVILVPFAANSNTCLH</sequence>
<dbReference type="GO" id="GO:0016740">
    <property type="term" value="F:transferase activity"/>
    <property type="evidence" value="ECO:0007669"/>
    <property type="project" value="UniProtKB-KW"/>
</dbReference>
<dbReference type="EMBL" id="BDUD01000005">
    <property type="protein sequence ID" value="GBG23571.1"/>
    <property type="molecule type" value="Genomic_DNA"/>
</dbReference>
<reference evidence="1 2" key="1">
    <citation type="submission" date="2017-06" db="EMBL/GenBank/DDBJ databases">
        <title>Genome sequencing of cyanobaciteial culture collection at National Institute for Environmental Studies (NIES).</title>
        <authorList>
            <person name="Hirose Y."/>
            <person name="Shimura Y."/>
            <person name="Fujisawa T."/>
            <person name="Nakamura Y."/>
            <person name="Kawachi M."/>
        </authorList>
    </citation>
    <scope>NUCLEOTIDE SEQUENCE [LARGE SCALE GENOMIC DNA]</scope>
    <source>
        <strain evidence="1 2">NIES-4072</strain>
    </source>
</reference>
<dbReference type="AlphaFoldDB" id="A0A2R5G694"/>
<protein>
    <submittedName>
        <fullName evidence="1">Acyl transferase domain-containing protein</fullName>
    </submittedName>
</protein>
<proteinExistence type="predicted"/>
<dbReference type="Proteomes" id="UP000245124">
    <property type="component" value="Unassembled WGS sequence"/>
</dbReference>
<dbReference type="RefSeq" id="WP_109013439.1">
    <property type="nucleotide sequence ID" value="NZ_BDUD01000005.1"/>
</dbReference>
<keyword evidence="1" id="KW-0808">Transferase</keyword>
<organism evidence="1 2">
    <name type="scientific">Nostoc commune NIES-4072</name>
    <dbReference type="NCBI Taxonomy" id="2005467"/>
    <lineage>
        <taxon>Bacteria</taxon>
        <taxon>Bacillati</taxon>
        <taxon>Cyanobacteriota</taxon>
        <taxon>Cyanophyceae</taxon>
        <taxon>Nostocales</taxon>
        <taxon>Nostocaceae</taxon>
        <taxon>Nostoc</taxon>
    </lineage>
</organism>
<comment type="caution">
    <text evidence="1">The sequence shown here is derived from an EMBL/GenBank/DDBJ whole genome shotgun (WGS) entry which is preliminary data.</text>
</comment>
<accession>A0A2R5G694</accession>
<evidence type="ECO:0000313" key="2">
    <source>
        <dbReference type="Proteomes" id="UP000245124"/>
    </source>
</evidence>
<name>A0A2R5G694_NOSCO</name>
<evidence type="ECO:0000313" key="1">
    <source>
        <dbReference type="EMBL" id="GBG23571.1"/>
    </source>
</evidence>